<evidence type="ECO:0000259" key="1">
    <source>
        <dbReference type="Pfam" id="PF18765"/>
    </source>
</evidence>
<dbReference type="PANTHER" id="PTHR43852">
    <property type="entry name" value="NUCLEOTIDYLTRANSFERASE"/>
    <property type="match status" value="1"/>
</dbReference>
<reference evidence="2 3" key="1">
    <citation type="journal article" date="2016" name="Nat. Commun.">
        <title>Thousands of microbial genomes shed light on interconnected biogeochemical processes in an aquifer system.</title>
        <authorList>
            <person name="Anantharaman K."/>
            <person name="Brown C.T."/>
            <person name="Hug L.A."/>
            <person name="Sharon I."/>
            <person name="Castelle C.J."/>
            <person name="Probst A.J."/>
            <person name="Thomas B.C."/>
            <person name="Singh A."/>
            <person name="Wilkins M.J."/>
            <person name="Karaoz U."/>
            <person name="Brodie E.L."/>
            <person name="Williams K.H."/>
            <person name="Hubbard S.S."/>
            <person name="Banfield J.F."/>
        </authorList>
    </citation>
    <scope>NUCLEOTIDE SEQUENCE [LARGE SCALE GENOMIC DNA]</scope>
</reference>
<organism evidence="2 3">
    <name type="scientific">Candidatus Taylorbacteria bacterium RIFCSPLOWO2_12_FULL_44_15c</name>
    <dbReference type="NCBI Taxonomy" id="1802333"/>
    <lineage>
        <taxon>Bacteria</taxon>
        <taxon>Candidatus Tayloriibacteriota</taxon>
    </lineage>
</organism>
<dbReference type="AlphaFoldDB" id="A0A1G2P4X9"/>
<proteinExistence type="predicted"/>
<dbReference type="InterPro" id="IPR041633">
    <property type="entry name" value="Polbeta"/>
</dbReference>
<evidence type="ECO:0000313" key="3">
    <source>
        <dbReference type="Proteomes" id="UP000176355"/>
    </source>
</evidence>
<dbReference type="CDD" id="cd05403">
    <property type="entry name" value="NT_KNTase_like"/>
    <property type="match status" value="1"/>
</dbReference>
<protein>
    <recommendedName>
        <fullName evidence="1">Polymerase beta nucleotidyltransferase domain-containing protein</fullName>
    </recommendedName>
</protein>
<dbReference type="SUPFAM" id="SSF81301">
    <property type="entry name" value="Nucleotidyltransferase"/>
    <property type="match status" value="1"/>
</dbReference>
<dbReference type="InterPro" id="IPR043519">
    <property type="entry name" value="NT_sf"/>
</dbReference>
<comment type="caution">
    <text evidence="2">The sequence shown here is derived from an EMBL/GenBank/DDBJ whole genome shotgun (WGS) entry which is preliminary data.</text>
</comment>
<dbReference type="Pfam" id="PF18765">
    <property type="entry name" value="Polbeta"/>
    <property type="match status" value="1"/>
</dbReference>
<dbReference type="EMBL" id="MHSL01000024">
    <property type="protein sequence ID" value="OHA43405.1"/>
    <property type="molecule type" value="Genomic_DNA"/>
</dbReference>
<dbReference type="PANTHER" id="PTHR43852:SF2">
    <property type="entry name" value="PROTEIN ADENYLYLTRANSFERASE MNTA"/>
    <property type="match status" value="1"/>
</dbReference>
<gene>
    <name evidence="2" type="ORF">A3G03_01145</name>
</gene>
<feature type="domain" description="Polymerase beta nucleotidyltransferase" evidence="1">
    <location>
        <begin position="8"/>
        <end position="98"/>
    </location>
</feature>
<sequence length="135" mass="15826">MITNEQKNKIAEIAKRHKLALVVLFGSQATGHTHRRSDVDIGYVADKEIDYRENYEISMEMARIFKNPDVELVNIYNVAPDFKKQIADTGIVLYDGNESVFDLFKIHANRIYMETKSLRDYRLTYIKSFLQRYAQ</sequence>
<name>A0A1G2P4X9_9BACT</name>
<dbReference type="Gene3D" id="3.30.460.10">
    <property type="entry name" value="Beta Polymerase, domain 2"/>
    <property type="match status" value="1"/>
</dbReference>
<accession>A0A1G2P4X9</accession>
<dbReference type="Proteomes" id="UP000176355">
    <property type="component" value="Unassembled WGS sequence"/>
</dbReference>
<evidence type="ECO:0000313" key="2">
    <source>
        <dbReference type="EMBL" id="OHA43405.1"/>
    </source>
</evidence>
<dbReference type="InterPro" id="IPR052930">
    <property type="entry name" value="TA_antitoxin_MntA"/>
</dbReference>
<dbReference type="NCBIfam" id="NF047752">
    <property type="entry name" value="MntA_antitoxin"/>
    <property type="match status" value="1"/>
</dbReference>
<dbReference type="STRING" id="1802333.A3G03_01145"/>